<dbReference type="AlphaFoldDB" id="A0A1C7FCD5"/>
<dbReference type="RefSeq" id="WP_065545547.1">
    <property type="nucleotide sequence ID" value="NZ_CP016414.1"/>
</dbReference>
<sequence length="164" mass="19082">MKILYFDPRTILYSRAYINSNEEVKSAFFNYKFMSIKQTLLNIAPDKKSAQMLADVAQQAGALLYPTSPQSYTRESLIQSGVFNDNQLAPFVDLRYRLRLDDADWLRTTRKHAELLNASWYVCGDFEEDMRTAIGTFAERVFYIDYENGIDENTINMIRKAMID</sequence>
<dbReference type="GeneID" id="96873144"/>
<dbReference type="EMBL" id="CP016414">
    <property type="protein sequence ID" value="ANU37004.1"/>
    <property type="molecule type" value="Genomic_DNA"/>
</dbReference>
<organism evidence="1 2">
    <name type="scientific">Vibrio scophthalmi</name>
    <dbReference type="NCBI Taxonomy" id="45658"/>
    <lineage>
        <taxon>Bacteria</taxon>
        <taxon>Pseudomonadati</taxon>
        <taxon>Pseudomonadota</taxon>
        <taxon>Gammaproteobacteria</taxon>
        <taxon>Vibrionales</taxon>
        <taxon>Vibrionaceae</taxon>
        <taxon>Vibrio</taxon>
    </lineage>
</organism>
<protein>
    <submittedName>
        <fullName evidence="1">Uncharacterized protein</fullName>
    </submittedName>
</protein>
<evidence type="ECO:0000313" key="2">
    <source>
        <dbReference type="Proteomes" id="UP000092528"/>
    </source>
</evidence>
<accession>A0A1C7FCD5</accession>
<name>A0A1C7FCD5_9VIBR</name>
<reference evidence="1 2" key="1">
    <citation type="submission" date="2016-07" db="EMBL/GenBank/DDBJ databases">
        <title>Genome sequencing of Vibrio scophthalmi strain VS-05, an isolated from Paralichthys olivaceus.</title>
        <authorList>
            <person name="Han H.-J."/>
        </authorList>
    </citation>
    <scope>NUCLEOTIDE SEQUENCE [LARGE SCALE GENOMIC DNA]</scope>
    <source>
        <strain evidence="1 2">VS-05</strain>
    </source>
</reference>
<gene>
    <name evidence="1" type="ORF">VSVS05_01879</name>
</gene>
<evidence type="ECO:0000313" key="1">
    <source>
        <dbReference type="EMBL" id="ANU37004.1"/>
    </source>
</evidence>
<dbReference type="Proteomes" id="UP000092528">
    <property type="component" value="Chromosome 1"/>
</dbReference>
<proteinExistence type="predicted"/>
<keyword evidence="2" id="KW-1185">Reference proteome</keyword>